<dbReference type="PROSITE" id="PS00715">
    <property type="entry name" value="SIGMA70_1"/>
    <property type="match status" value="1"/>
</dbReference>
<dbReference type="GO" id="GO:0003677">
    <property type="term" value="F:DNA binding"/>
    <property type="evidence" value="ECO:0007669"/>
    <property type="project" value="UniProtKB-UniRule"/>
</dbReference>
<dbReference type="PANTHER" id="PTHR30603:SF60">
    <property type="entry name" value="RNA POLYMERASE SIGMA FACTOR RPOD"/>
    <property type="match status" value="1"/>
</dbReference>
<dbReference type="Pfam" id="PF04542">
    <property type="entry name" value="Sigma70_r2"/>
    <property type="match status" value="1"/>
</dbReference>
<evidence type="ECO:0000313" key="10">
    <source>
        <dbReference type="Proteomes" id="UP000591941"/>
    </source>
</evidence>
<dbReference type="GeneID" id="93486436"/>
<comment type="function">
    <text evidence="6">Sigma factors are initiation factors that promote the attachment of RNA polymerase to specific initiation sites and are then released. This sigma factor is the primary sigma factor during exponential growth.</text>
</comment>
<dbReference type="InterPro" id="IPR050239">
    <property type="entry name" value="Sigma-70_RNA_pol_init_factors"/>
</dbReference>
<comment type="similarity">
    <text evidence="6">Belongs to the sigma-70 factor family. RpoD/SigA subfamily.</text>
</comment>
<feature type="DNA-binding region" description="H-T-H motif" evidence="6">
    <location>
        <begin position="330"/>
        <end position="349"/>
    </location>
</feature>
<keyword evidence="10" id="KW-1185">Reference proteome</keyword>
<dbReference type="HAMAP" id="MF_00963">
    <property type="entry name" value="Sigma70_RpoD_SigA"/>
    <property type="match status" value="1"/>
</dbReference>
<comment type="subcellular location">
    <subcellularLocation>
        <location evidence="6">Cytoplasm</location>
    </subcellularLocation>
</comment>
<dbReference type="Gene3D" id="1.10.10.10">
    <property type="entry name" value="Winged helix-like DNA-binding domain superfamily/Winged helix DNA-binding domain"/>
    <property type="match status" value="2"/>
</dbReference>
<dbReference type="GO" id="GO:0016987">
    <property type="term" value="F:sigma factor activity"/>
    <property type="evidence" value="ECO:0007669"/>
    <property type="project" value="UniProtKB-UniRule"/>
</dbReference>
<dbReference type="InterPro" id="IPR028630">
    <property type="entry name" value="Sigma70_RpoD"/>
</dbReference>
<dbReference type="Pfam" id="PF00140">
    <property type="entry name" value="Sigma70_r1_2"/>
    <property type="match status" value="1"/>
</dbReference>
<dbReference type="EMBL" id="JACHHI010000005">
    <property type="protein sequence ID" value="MBB6478113.1"/>
    <property type="molecule type" value="Genomic_DNA"/>
</dbReference>
<dbReference type="InterPro" id="IPR009042">
    <property type="entry name" value="RNA_pol_sigma70_r1_2"/>
</dbReference>
<keyword evidence="5 6" id="KW-0804">Transcription</keyword>
<protein>
    <recommendedName>
        <fullName evidence="6">RNA polymerase sigma factor SigA</fullName>
    </recommendedName>
</protein>
<dbReference type="PRINTS" id="PR00046">
    <property type="entry name" value="SIGMA70FCT"/>
</dbReference>
<dbReference type="PROSITE" id="PS00716">
    <property type="entry name" value="SIGMA70_2"/>
    <property type="match status" value="1"/>
</dbReference>
<dbReference type="GO" id="GO:0006352">
    <property type="term" value="P:DNA-templated transcription initiation"/>
    <property type="evidence" value="ECO:0007669"/>
    <property type="project" value="UniProtKB-UniRule"/>
</dbReference>
<reference evidence="9 10" key="1">
    <citation type="submission" date="2020-08" db="EMBL/GenBank/DDBJ databases">
        <title>Genomic Encyclopedia of Type Strains, Phase IV (KMG-IV): sequencing the most valuable type-strain genomes for metagenomic binning, comparative biology and taxonomic classification.</title>
        <authorList>
            <person name="Goeker M."/>
        </authorList>
    </citation>
    <scope>NUCLEOTIDE SEQUENCE [LARGE SCALE GENOMIC DNA]</scope>
    <source>
        <strain evidence="9 10">DSM 21255</strain>
    </source>
</reference>
<keyword evidence="1 6" id="KW-0963">Cytoplasm</keyword>
<feature type="region of interest" description="Sigma-70 factor domain-4" evidence="6">
    <location>
        <begin position="304"/>
        <end position="357"/>
    </location>
</feature>
<dbReference type="InterPro" id="IPR036388">
    <property type="entry name" value="WH-like_DNA-bd_sf"/>
</dbReference>
<gene>
    <name evidence="6" type="primary">sigA</name>
    <name evidence="9" type="ORF">HNR45_001174</name>
</gene>
<feature type="short sequence motif" description="Interaction with polymerase core subunit RpoC" evidence="6">
    <location>
        <begin position="160"/>
        <end position="163"/>
    </location>
</feature>
<evidence type="ECO:0000256" key="2">
    <source>
        <dbReference type="ARBA" id="ARBA00023015"/>
    </source>
</evidence>
<dbReference type="Pfam" id="PF04539">
    <property type="entry name" value="Sigma70_r3"/>
    <property type="match status" value="1"/>
</dbReference>
<keyword evidence="3 6" id="KW-0731">Sigma factor</keyword>
<feature type="domain" description="RNA polymerase sigma-70" evidence="8">
    <location>
        <begin position="329"/>
        <end position="355"/>
    </location>
</feature>
<keyword evidence="2 6" id="KW-0805">Transcription regulation</keyword>
<dbReference type="InterPro" id="IPR012760">
    <property type="entry name" value="RNA_pol_sigma_RpoD_C"/>
</dbReference>
<dbReference type="SUPFAM" id="SSF88659">
    <property type="entry name" value="Sigma3 and sigma4 domains of RNA polymerase sigma factors"/>
    <property type="match status" value="2"/>
</dbReference>
<evidence type="ECO:0000256" key="6">
    <source>
        <dbReference type="HAMAP-Rule" id="MF_00963"/>
    </source>
</evidence>
<evidence type="ECO:0000256" key="5">
    <source>
        <dbReference type="ARBA" id="ARBA00023163"/>
    </source>
</evidence>
<name>A0A841R2V8_9FIRM</name>
<dbReference type="InterPro" id="IPR013324">
    <property type="entry name" value="RNA_pol_sigma_r3/r4-like"/>
</dbReference>
<organism evidence="9 10">
    <name type="scientific">Negativicoccus succinicivorans</name>
    <dbReference type="NCBI Taxonomy" id="620903"/>
    <lineage>
        <taxon>Bacteria</taxon>
        <taxon>Bacillati</taxon>
        <taxon>Bacillota</taxon>
        <taxon>Negativicutes</taxon>
        <taxon>Veillonellales</taxon>
        <taxon>Veillonellaceae</taxon>
        <taxon>Negativicoccus</taxon>
    </lineage>
</organism>
<dbReference type="GO" id="GO:0005737">
    <property type="term" value="C:cytoplasm"/>
    <property type="evidence" value="ECO:0007669"/>
    <property type="project" value="UniProtKB-SubCell"/>
</dbReference>
<feature type="region of interest" description="Sigma-70 factor domain-2" evidence="6">
    <location>
        <begin position="136"/>
        <end position="206"/>
    </location>
</feature>
<dbReference type="CDD" id="cd06171">
    <property type="entry name" value="Sigma70_r4"/>
    <property type="match status" value="1"/>
</dbReference>
<evidence type="ECO:0000256" key="3">
    <source>
        <dbReference type="ARBA" id="ARBA00023082"/>
    </source>
</evidence>
<dbReference type="InterPro" id="IPR007627">
    <property type="entry name" value="RNA_pol_sigma70_r2"/>
</dbReference>
<evidence type="ECO:0000259" key="7">
    <source>
        <dbReference type="PROSITE" id="PS00715"/>
    </source>
</evidence>
<comment type="subunit">
    <text evidence="6">Interacts transiently with the RNA polymerase catalytic core.</text>
</comment>
<sequence>MQTTKKGNRAHIASLVARADKHGNLAYSVWQEYAVQQGFSYRKWDQMLAALATRGLVLCAVTSPAAAQAEATEAAGSRVDDAVQTYLKEIGQVDLLTADEEVELAQRIEAGREVEGFTRREQRDLEADADMARKELSDANLRLVVSIAKKYHGRGLPFLDLIQEGNLGLLRAVEKYDYTKGFKFSTYATWWIRQAITRAIADQARTIRVPVHMVETINRMNRLTRQIGQEKGREATIEEVAEAMEVTVERVREIRKIAEEPVSLEKPVGEEEDSHLGSFIEDRDAVAPEEAVAETLQREQIEAALNTLPEREREVIYLRFGLRDGKHRTLEEVGRYFDVTRERIRQIERKALEKLKTQEKLLR</sequence>
<feature type="domain" description="RNA polymerase sigma-70" evidence="7">
    <location>
        <begin position="160"/>
        <end position="173"/>
    </location>
</feature>
<evidence type="ECO:0000256" key="4">
    <source>
        <dbReference type="ARBA" id="ARBA00023125"/>
    </source>
</evidence>
<dbReference type="Proteomes" id="UP000591941">
    <property type="component" value="Unassembled WGS sequence"/>
</dbReference>
<dbReference type="InterPro" id="IPR013325">
    <property type="entry name" value="RNA_pol_sigma_r2"/>
</dbReference>
<keyword evidence="4 6" id="KW-0238">DNA-binding</keyword>
<dbReference type="PANTHER" id="PTHR30603">
    <property type="entry name" value="RNA POLYMERASE SIGMA FACTOR RPO"/>
    <property type="match status" value="1"/>
</dbReference>
<evidence type="ECO:0000313" key="9">
    <source>
        <dbReference type="EMBL" id="MBB6478113.1"/>
    </source>
</evidence>
<dbReference type="SUPFAM" id="SSF88946">
    <property type="entry name" value="Sigma2 domain of RNA polymerase sigma factors"/>
    <property type="match status" value="1"/>
</dbReference>
<dbReference type="NCBIfam" id="TIGR02937">
    <property type="entry name" value="sigma70-ECF"/>
    <property type="match status" value="1"/>
</dbReference>
<dbReference type="AlphaFoldDB" id="A0A841R2V8"/>
<proteinExistence type="inferred from homology"/>
<dbReference type="InterPro" id="IPR000943">
    <property type="entry name" value="RNA_pol_sigma70"/>
</dbReference>
<dbReference type="InterPro" id="IPR014284">
    <property type="entry name" value="RNA_pol_sigma-70_dom"/>
</dbReference>
<comment type="caution">
    <text evidence="9">The sequence shown here is derived from an EMBL/GenBank/DDBJ whole genome shotgun (WGS) entry which is preliminary data.</text>
</comment>
<dbReference type="NCBIfam" id="TIGR02393">
    <property type="entry name" value="RpoD_Cterm"/>
    <property type="match status" value="1"/>
</dbReference>
<evidence type="ECO:0000256" key="1">
    <source>
        <dbReference type="ARBA" id="ARBA00022490"/>
    </source>
</evidence>
<dbReference type="InterPro" id="IPR007630">
    <property type="entry name" value="RNA_pol_sigma70_r4"/>
</dbReference>
<accession>A0A841R2V8</accession>
<dbReference type="Pfam" id="PF04545">
    <property type="entry name" value="Sigma70_r4"/>
    <property type="match status" value="1"/>
</dbReference>
<evidence type="ECO:0000259" key="8">
    <source>
        <dbReference type="PROSITE" id="PS00716"/>
    </source>
</evidence>
<dbReference type="Gene3D" id="1.10.601.10">
    <property type="entry name" value="RNA Polymerase Primary Sigma Factor"/>
    <property type="match status" value="2"/>
</dbReference>
<dbReference type="InterPro" id="IPR007624">
    <property type="entry name" value="RNA_pol_sigma70_r3"/>
</dbReference>
<dbReference type="RefSeq" id="WP_024048519.1">
    <property type="nucleotide sequence ID" value="NZ_CABWNB010000004.1"/>
</dbReference>
<dbReference type="FunFam" id="1.10.601.10:FF:000001">
    <property type="entry name" value="RNA polymerase sigma factor SigA"/>
    <property type="match status" value="1"/>
</dbReference>
<feature type="region of interest" description="Sigma-70 factor domain-3" evidence="6">
    <location>
        <begin position="215"/>
        <end position="291"/>
    </location>
</feature>